<organism evidence="1 2">
    <name type="scientific">Canavalia gladiata</name>
    <name type="common">Sword bean</name>
    <name type="synonym">Dolichos gladiatus</name>
    <dbReference type="NCBI Taxonomy" id="3824"/>
    <lineage>
        <taxon>Eukaryota</taxon>
        <taxon>Viridiplantae</taxon>
        <taxon>Streptophyta</taxon>
        <taxon>Embryophyta</taxon>
        <taxon>Tracheophyta</taxon>
        <taxon>Spermatophyta</taxon>
        <taxon>Magnoliopsida</taxon>
        <taxon>eudicotyledons</taxon>
        <taxon>Gunneridae</taxon>
        <taxon>Pentapetalae</taxon>
        <taxon>rosids</taxon>
        <taxon>fabids</taxon>
        <taxon>Fabales</taxon>
        <taxon>Fabaceae</taxon>
        <taxon>Papilionoideae</taxon>
        <taxon>50 kb inversion clade</taxon>
        <taxon>NPAAA clade</taxon>
        <taxon>indigoferoid/millettioid clade</taxon>
        <taxon>Phaseoleae</taxon>
        <taxon>Canavalia</taxon>
    </lineage>
</organism>
<dbReference type="Proteomes" id="UP001367508">
    <property type="component" value="Unassembled WGS sequence"/>
</dbReference>
<keyword evidence="2" id="KW-1185">Reference proteome</keyword>
<dbReference type="AlphaFoldDB" id="A0AAN9M8H7"/>
<comment type="caution">
    <text evidence="1">The sequence shown here is derived from an EMBL/GenBank/DDBJ whole genome shotgun (WGS) entry which is preliminary data.</text>
</comment>
<dbReference type="EMBL" id="JAYMYQ010000002">
    <property type="protein sequence ID" value="KAK7349797.1"/>
    <property type="molecule type" value="Genomic_DNA"/>
</dbReference>
<gene>
    <name evidence="1" type="ORF">VNO77_07485</name>
</gene>
<reference evidence="1 2" key="1">
    <citation type="submission" date="2024-01" db="EMBL/GenBank/DDBJ databases">
        <title>The genomes of 5 underutilized Papilionoideae crops provide insights into root nodulation and disease resistanc.</title>
        <authorList>
            <person name="Jiang F."/>
        </authorList>
    </citation>
    <scope>NUCLEOTIDE SEQUENCE [LARGE SCALE GENOMIC DNA]</scope>
    <source>
        <strain evidence="1">LVBAO_FW01</strain>
        <tissue evidence="1">Leaves</tissue>
    </source>
</reference>
<proteinExistence type="predicted"/>
<protein>
    <submittedName>
        <fullName evidence="1">Uncharacterized protein</fullName>
    </submittedName>
</protein>
<name>A0AAN9M8H7_CANGL</name>
<sequence>MTSGIQKLFGSTTLCSPFANAIQSLRLRAPRTFVVLKIFRGSILLNDHLGKCTFDYVIISDYGFEWEWIFQSLIRLWFGFPKQWLGLYRQSGFNSILIEHLNRESLLLYRFKHTSEAKFENLHKAVHTAFSDRTRRIRMAAMECLEAFEMLLEDVQRRKKLS</sequence>
<evidence type="ECO:0000313" key="1">
    <source>
        <dbReference type="EMBL" id="KAK7349797.1"/>
    </source>
</evidence>
<evidence type="ECO:0000313" key="2">
    <source>
        <dbReference type="Proteomes" id="UP001367508"/>
    </source>
</evidence>
<accession>A0AAN9M8H7</accession>